<evidence type="ECO:0000256" key="6">
    <source>
        <dbReference type="ARBA" id="ARBA00023014"/>
    </source>
</evidence>
<keyword evidence="4" id="KW-0479">Metal-binding</keyword>
<dbReference type="InterPro" id="IPR023885">
    <property type="entry name" value="4Fe4S-binding_SPASM_dom"/>
</dbReference>
<dbReference type="SFLD" id="SFLDG01386">
    <property type="entry name" value="main_SPASM_domain-containing"/>
    <property type="match status" value="1"/>
</dbReference>
<reference evidence="9" key="2">
    <citation type="submission" date="2020-01" db="EMBL/GenBank/DDBJ databases">
        <authorList>
            <person name="Richard D."/>
        </authorList>
    </citation>
    <scope>NUCLEOTIDE SEQUENCE</scope>
    <source>
        <strain evidence="9">JP541</strain>
    </source>
</reference>
<feature type="domain" description="Radical SAM core" evidence="7">
    <location>
        <begin position="81"/>
        <end position="299"/>
    </location>
</feature>
<keyword evidence="6" id="KW-0411">Iron-sulfur</keyword>
<proteinExistence type="predicted"/>
<dbReference type="PANTHER" id="PTHR43273:SF8">
    <property type="entry name" value="RADICAL SAM DOMAIN PROTEIN"/>
    <property type="match status" value="1"/>
</dbReference>
<evidence type="ECO:0000259" key="7">
    <source>
        <dbReference type="PROSITE" id="PS51918"/>
    </source>
</evidence>
<evidence type="ECO:0000313" key="8">
    <source>
        <dbReference type="EMBL" id="CEG16247.1"/>
    </source>
</evidence>
<evidence type="ECO:0000256" key="3">
    <source>
        <dbReference type="ARBA" id="ARBA00022691"/>
    </source>
</evidence>
<dbReference type="InterPro" id="IPR013785">
    <property type="entry name" value="Aldolase_TIM"/>
</dbReference>
<dbReference type="InterPro" id="IPR007197">
    <property type="entry name" value="rSAM"/>
</dbReference>
<evidence type="ECO:0000256" key="2">
    <source>
        <dbReference type="ARBA" id="ARBA00022485"/>
    </source>
</evidence>
<dbReference type="InterPro" id="IPR023867">
    <property type="entry name" value="Sulphatase_maturase_rSAM"/>
</dbReference>
<dbReference type="KEGG" id="xcf:J172_02075"/>
<dbReference type="PATRIC" id="fig|434928.28.peg.2122"/>
<dbReference type="PANTHER" id="PTHR43273">
    <property type="entry name" value="ANAEROBIC SULFATASE-MATURATING ENZYME HOMOLOG ASLB-RELATED"/>
    <property type="match status" value="1"/>
</dbReference>
<dbReference type="Gene3D" id="3.20.20.70">
    <property type="entry name" value="Aldolase class I"/>
    <property type="match status" value="1"/>
</dbReference>
<dbReference type="Proteomes" id="UP000653002">
    <property type="component" value="Unassembled WGS sequence"/>
</dbReference>
<dbReference type="CDD" id="cd01335">
    <property type="entry name" value="Radical_SAM"/>
    <property type="match status" value="1"/>
</dbReference>
<dbReference type="NCBIfam" id="TIGR04085">
    <property type="entry name" value="rSAM_more_4Fe4S"/>
    <property type="match status" value="1"/>
</dbReference>
<dbReference type="KEGG" id="xcn:J169_02081"/>
<sequence length="456" mass="50365">MAGYAWASHRVLPLDGDDLAVLADGSSGWCVLTRDAYRQLRAELPLELDDSIQLQPLTQLWESALLTRDGRCIDTAQYRQAQSPTAVLLKLTGTCNIDCDYCYDYDAERFRAQQSLGTIQTTLAPLLERGEPLSIAFHGGEPLLRFGLIRQVVQWLEPHRARVGFSLQTNGTRFTPEILDFLEQHDFSVGLSLDGLDEASNALRRTRGPRTPLQCILALMRERPQFVRQRCGFLAVASRTSAPGLPAFARWLQDFGVQGMSITFLDLAGRGADLADERLSPEQAVDLYAGLLEMIRNGQLHSLALRNLVARMNNLFTLQSRDLCYRGPCGAAGDFLVLDAQGGKRTCDCVYHPYFELKAGQDGGDAPARAAIVARHSWLRLHGQGCSRCALFGLCGGTCVAKALVRTGHDRSVDPVECALSRYLYPELLREFTAAERPLFAYYARHAQGDALAEAA</sequence>
<gene>
    <name evidence="8" type="primary">aslB</name>
    <name evidence="9" type="ORF">GUH15_31205</name>
    <name evidence="8" type="ORF">XAC3562_340006</name>
</gene>
<dbReference type="RefSeq" id="WP_015463139.1">
    <property type="nucleotide sequence ID" value="NZ_CAVLHM010000001.1"/>
</dbReference>
<evidence type="ECO:0000256" key="1">
    <source>
        <dbReference type="ARBA" id="ARBA00001966"/>
    </source>
</evidence>
<keyword evidence="3" id="KW-0949">S-adenosyl-L-methionine</keyword>
<organism evidence="8 10">
    <name type="scientific">Xanthomonas citri pv. citri</name>
    <dbReference type="NCBI Taxonomy" id="611301"/>
    <lineage>
        <taxon>Bacteria</taxon>
        <taxon>Pseudomonadati</taxon>
        <taxon>Pseudomonadota</taxon>
        <taxon>Gammaproteobacteria</taxon>
        <taxon>Lysobacterales</taxon>
        <taxon>Lysobacteraceae</taxon>
        <taxon>Xanthomonas</taxon>
    </lineage>
</organism>
<keyword evidence="2" id="KW-0004">4Fe-4S</keyword>
<evidence type="ECO:0000313" key="10">
    <source>
        <dbReference type="Proteomes" id="UP000052230"/>
    </source>
</evidence>
<dbReference type="GeneID" id="66911065"/>
<name>A0A0U5FD33_XANCI</name>
<reference evidence="8 10" key="1">
    <citation type="submission" date="2014-09" db="EMBL/GenBank/DDBJ databases">
        <authorList>
            <person name="Regsiter A."/>
        </authorList>
    </citation>
    <scope>NUCLEOTIDE SEQUENCE [LARGE SCALE GENOMIC DNA]</scope>
</reference>
<dbReference type="AlphaFoldDB" id="A0A0U5FD33"/>
<keyword evidence="10" id="KW-1185">Reference proteome</keyword>
<evidence type="ECO:0000256" key="4">
    <source>
        <dbReference type="ARBA" id="ARBA00022723"/>
    </source>
</evidence>
<dbReference type="SFLD" id="SFLDG01067">
    <property type="entry name" value="SPASM/twitch_domain_containing"/>
    <property type="match status" value="1"/>
</dbReference>
<dbReference type="Proteomes" id="UP000052230">
    <property type="component" value="Unassembled WGS sequence"/>
</dbReference>
<dbReference type="InterPro" id="IPR058240">
    <property type="entry name" value="rSAM_sf"/>
</dbReference>
<dbReference type="GO" id="GO:0051539">
    <property type="term" value="F:4 iron, 4 sulfur cluster binding"/>
    <property type="evidence" value="ECO:0007669"/>
    <property type="project" value="UniProtKB-KW"/>
</dbReference>
<dbReference type="InterPro" id="IPR000385">
    <property type="entry name" value="MoaA_NifB_PqqE_Fe-S-bd_CS"/>
</dbReference>
<keyword evidence="5" id="KW-0408">Iron</keyword>
<dbReference type="EMBL" id="JAABFR010002591">
    <property type="protein sequence ID" value="MBD4340431.1"/>
    <property type="molecule type" value="Genomic_DNA"/>
</dbReference>
<dbReference type="SFLD" id="SFLDG01384">
    <property type="entry name" value="thioether_bond_formation_requi"/>
    <property type="match status" value="1"/>
</dbReference>
<protein>
    <submittedName>
        <fullName evidence="9">Radical SAM protein</fullName>
    </submittedName>
    <submittedName>
        <fullName evidence="8">Radical SAM superfamily protein</fullName>
    </submittedName>
</protein>
<dbReference type="KEGG" id="xcu:J159_02072"/>
<accession>A0A0U5FD33</accession>
<evidence type="ECO:0000313" key="9">
    <source>
        <dbReference type="EMBL" id="MBD4340431.1"/>
    </source>
</evidence>
<dbReference type="EMBL" id="CCXZ01000127">
    <property type="protein sequence ID" value="CEG16247.1"/>
    <property type="molecule type" value="Genomic_DNA"/>
</dbReference>
<comment type="cofactor">
    <cofactor evidence="1">
        <name>[4Fe-4S] cluster</name>
        <dbReference type="ChEBI" id="CHEBI:49883"/>
    </cofactor>
</comment>
<dbReference type="Pfam" id="PF04055">
    <property type="entry name" value="Radical_SAM"/>
    <property type="match status" value="1"/>
</dbReference>
<dbReference type="KEGG" id="xcw:J162_02074"/>
<dbReference type="SFLD" id="SFLDS00029">
    <property type="entry name" value="Radical_SAM"/>
    <property type="match status" value="1"/>
</dbReference>
<dbReference type="GO" id="GO:0016491">
    <property type="term" value="F:oxidoreductase activity"/>
    <property type="evidence" value="ECO:0007669"/>
    <property type="project" value="InterPro"/>
</dbReference>
<dbReference type="GO" id="GO:0046872">
    <property type="term" value="F:metal ion binding"/>
    <property type="evidence" value="ECO:0007669"/>
    <property type="project" value="UniProtKB-KW"/>
</dbReference>
<comment type="caution">
    <text evidence="8">The sequence shown here is derived from an EMBL/GenBank/DDBJ whole genome shotgun (WGS) entry which is preliminary data.</text>
</comment>
<dbReference type="KEGG" id="xcr:J163_02072"/>
<dbReference type="SUPFAM" id="SSF102114">
    <property type="entry name" value="Radical SAM enzymes"/>
    <property type="match status" value="1"/>
</dbReference>
<dbReference type="KEGG" id="xcm:J164_02072"/>
<evidence type="ECO:0000256" key="5">
    <source>
        <dbReference type="ARBA" id="ARBA00023004"/>
    </source>
</evidence>
<dbReference type="PROSITE" id="PS51918">
    <property type="entry name" value="RADICAL_SAM"/>
    <property type="match status" value="1"/>
</dbReference>
<dbReference type="PROSITE" id="PS01305">
    <property type="entry name" value="MOAA_NIFB_PQQE"/>
    <property type="match status" value="1"/>
</dbReference>